<dbReference type="InterPro" id="IPR022002">
    <property type="entry name" value="ChsH2_Znr"/>
</dbReference>
<comment type="caution">
    <text evidence="3">The sequence shown here is derived from an EMBL/GenBank/DDBJ whole genome shotgun (WGS) entry which is preliminary data.</text>
</comment>
<dbReference type="PANTHER" id="PTHR34075">
    <property type="entry name" value="BLR3430 PROTEIN"/>
    <property type="match status" value="1"/>
</dbReference>
<protein>
    <recommendedName>
        <fullName evidence="5">DUF35 domain-containing protein</fullName>
    </recommendedName>
</protein>
<gene>
    <name evidence="3" type="ORF">Ate02nite_88220</name>
</gene>
<dbReference type="RefSeq" id="WP_203813874.1">
    <property type="nucleotide sequence ID" value="NZ_BOMY01000055.1"/>
</dbReference>
<keyword evidence="4" id="KW-1185">Reference proteome</keyword>
<dbReference type="EMBL" id="BOMY01000055">
    <property type="protein sequence ID" value="GIF26092.1"/>
    <property type="molecule type" value="Genomic_DNA"/>
</dbReference>
<sequence length="119" mass="13377">MTPEETWWEATRDQLLLLQFCPACRRYQHYPRFVCTGCGGHDLEFRAAAGTGVIGSFTVVHRAETPYILGRVRLTEGPVLLTHLVDLPDPHCDLPVRLAWRAQPGGRHLPVFRSADDGL</sequence>
<dbReference type="PANTHER" id="PTHR34075:SF5">
    <property type="entry name" value="BLR3430 PROTEIN"/>
    <property type="match status" value="1"/>
</dbReference>
<dbReference type="Pfam" id="PF12172">
    <property type="entry name" value="zf-ChsH2"/>
    <property type="match status" value="1"/>
</dbReference>
<dbReference type="Proteomes" id="UP000623608">
    <property type="component" value="Unassembled WGS sequence"/>
</dbReference>
<organism evidence="3 4">
    <name type="scientific">Paractinoplanes tereljensis</name>
    <dbReference type="NCBI Taxonomy" id="571912"/>
    <lineage>
        <taxon>Bacteria</taxon>
        <taxon>Bacillati</taxon>
        <taxon>Actinomycetota</taxon>
        <taxon>Actinomycetes</taxon>
        <taxon>Micromonosporales</taxon>
        <taxon>Micromonosporaceae</taxon>
        <taxon>Paractinoplanes</taxon>
    </lineage>
</organism>
<reference evidence="3" key="1">
    <citation type="submission" date="2021-01" db="EMBL/GenBank/DDBJ databases">
        <title>Whole genome shotgun sequence of Actinoplanes tereljensis NBRC 105297.</title>
        <authorList>
            <person name="Komaki H."/>
            <person name="Tamura T."/>
        </authorList>
    </citation>
    <scope>NUCLEOTIDE SEQUENCE</scope>
    <source>
        <strain evidence="3">NBRC 105297</strain>
    </source>
</reference>
<dbReference type="InterPro" id="IPR052513">
    <property type="entry name" value="Thioester_dehydratase-like"/>
</dbReference>
<dbReference type="SUPFAM" id="SSF50249">
    <property type="entry name" value="Nucleic acid-binding proteins"/>
    <property type="match status" value="1"/>
</dbReference>
<feature type="domain" description="ChsH2 rubredoxin-like zinc ribbon" evidence="2">
    <location>
        <begin position="8"/>
        <end position="44"/>
    </location>
</feature>
<evidence type="ECO:0008006" key="5">
    <source>
        <dbReference type="Google" id="ProtNLM"/>
    </source>
</evidence>
<feature type="domain" description="ChsH2 C-terminal OB-fold" evidence="1">
    <location>
        <begin position="46"/>
        <end position="101"/>
    </location>
</feature>
<evidence type="ECO:0000313" key="4">
    <source>
        <dbReference type="Proteomes" id="UP000623608"/>
    </source>
</evidence>
<dbReference type="AlphaFoldDB" id="A0A919TZN9"/>
<evidence type="ECO:0000313" key="3">
    <source>
        <dbReference type="EMBL" id="GIF26092.1"/>
    </source>
</evidence>
<dbReference type="InterPro" id="IPR012340">
    <property type="entry name" value="NA-bd_OB-fold"/>
</dbReference>
<proteinExistence type="predicted"/>
<name>A0A919TZN9_9ACTN</name>
<evidence type="ECO:0000259" key="1">
    <source>
        <dbReference type="Pfam" id="PF01796"/>
    </source>
</evidence>
<dbReference type="InterPro" id="IPR002878">
    <property type="entry name" value="ChsH2_C"/>
</dbReference>
<dbReference type="Pfam" id="PF01796">
    <property type="entry name" value="OB_ChsH2_C"/>
    <property type="match status" value="1"/>
</dbReference>
<accession>A0A919TZN9</accession>
<evidence type="ECO:0000259" key="2">
    <source>
        <dbReference type="Pfam" id="PF12172"/>
    </source>
</evidence>